<dbReference type="PANTHER" id="PTHR33067">
    <property type="entry name" value="RNA-DIRECTED DNA POLYMERASE-RELATED"/>
    <property type="match status" value="1"/>
</dbReference>
<evidence type="ECO:0000259" key="1">
    <source>
        <dbReference type="Pfam" id="PF03078"/>
    </source>
</evidence>
<dbReference type="AlphaFoldDB" id="A0A8T1XFG6"/>
<organism evidence="2 3">
    <name type="scientific">Arabidopsis thaliana x Arabidopsis arenosa</name>
    <dbReference type="NCBI Taxonomy" id="1240361"/>
    <lineage>
        <taxon>Eukaryota</taxon>
        <taxon>Viridiplantae</taxon>
        <taxon>Streptophyta</taxon>
        <taxon>Embryophyta</taxon>
        <taxon>Tracheophyta</taxon>
        <taxon>Spermatophyta</taxon>
        <taxon>Magnoliopsida</taxon>
        <taxon>eudicotyledons</taxon>
        <taxon>Gunneridae</taxon>
        <taxon>Pentapetalae</taxon>
        <taxon>rosids</taxon>
        <taxon>malvids</taxon>
        <taxon>Brassicales</taxon>
        <taxon>Brassicaceae</taxon>
        <taxon>Camelineae</taxon>
        <taxon>Arabidopsis</taxon>
    </lineage>
</organism>
<proteinExistence type="predicted"/>
<name>A0A8T1XFG6_9BRAS</name>
<dbReference type="CDD" id="cd00303">
    <property type="entry name" value="retropepsin_like"/>
    <property type="match status" value="1"/>
</dbReference>
<keyword evidence="3" id="KW-1185">Reference proteome</keyword>
<sequence>MHTRSQGNQNLLFNDNINRIARQLREQTSTDTMADVVDDQVQPNNIGVSDFPHNHNQRHGIVPPPVQNNNFEIKSSLIAMFLGTSFTGCQWRICLIILTSLKGSAASLKSMDTLYRGVLPKIRMLLDTASNENFLNKDVDEAWKLVENLAQSDGNYNEDYDRSIRTSPDTDDKHRREMKALNDKLDKLLQVEQTHVHFVSEDEPFQLQEGENDQMRYLEGNPASTFVSNNPGQLPGKVIQNPKEYATAHAITIYHDRELPTRHAPNLITGDSEVQEGEASNQIEVSVVELNHLAQPRHRIQKAWTKKYESLAEEQLDGIEAVMPLTEVLKLIPDPHKDVRNLILERIKKYQDSDDGFDATPFQATSERIVQDKFEDPGSFTLPCSIRQLAFNNCLYDLGASVSLMPLSVARKLGFVQYRPCDLTLILADRSSRRPFGLLEDLPVMINEVEMPTDFVVLEMDEESKHPLILGRPFLASVGAVIDVKDGKIDLNLGRHIKLQFDINKTPRRSTIEEKTFKIRRAVPREGFENVRVEEPDWLELKRKSDLQERTIQKLAYTVKELRDTLSRIQGGVQSQLNIDITSTGKVTSEWPEEKDYPPEEEATYFEERGIEYSATQLSREDTDLKMSSHSYESSMDADYNINEAESWSTRPEREAEEYQRFREETERAVAEDRRRKEIAREKQSMMERYELIDEDVEDDAEYTPEPVRKSTKSLMKEDKLTPDDYYKLFKRNPFWGTRYLHPETMAELGILEDVELLFEKCHMATLISYPYPAYEDETIEFLSTLQVELFDGLSAAEFVDVGFTLDCL</sequence>
<dbReference type="InterPro" id="IPR004312">
    <property type="entry name" value="ATHILA_Orf1_C"/>
</dbReference>
<comment type="caution">
    <text evidence="2">The sequence shown here is derived from an EMBL/GenBank/DDBJ whole genome shotgun (WGS) entry which is preliminary data.</text>
</comment>
<dbReference type="Proteomes" id="UP000694240">
    <property type="component" value="Chromosome 13"/>
</dbReference>
<evidence type="ECO:0000313" key="3">
    <source>
        <dbReference type="Proteomes" id="UP000694240"/>
    </source>
</evidence>
<dbReference type="PANTHER" id="PTHR33067:SF31">
    <property type="entry name" value="RNA-DIRECTED DNA POLYMERASE"/>
    <property type="match status" value="1"/>
</dbReference>
<protein>
    <recommendedName>
        <fullName evidence="1">Arabidopsis retrotransposon Orf1 C-terminal domain-containing protein</fullName>
    </recommendedName>
</protein>
<reference evidence="2 3" key="1">
    <citation type="submission" date="2020-12" db="EMBL/GenBank/DDBJ databases">
        <title>Concerted genomic and epigenomic changes stabilize Arabidopsis allopolyploids.</title>
        <authorList>
            <person name="Chen Z."/>
        </authorList>
    </citation>
    <scope>NUCLEOTIDE SEQUENCE [LARGE SCALE GENOMIC DNA]</scope>
    <source>
        <strain evidence="2">Allo738</strain>
        <tissue evidence="2">Leaf</tissue>
    </source>
</reference>
<feature type="domain" description="Arabidopsis retrotransposon Orf1 C-terminal" evidence="1">
    <location>
        <begin position="674"/>
        <end position="798"/>
    </location>
</feature>
<gene>
    <name evidence="2" type="ORF">ISN45_Aa08g009240</name>
</gene>
<dbReference type="Pfam" id="PF03078">
    <property type="entry name" value="ATHILA"/>
    <property type="match status" value="1"/>
</dbReference>
<accession>A0A8T1XFG6</accession>
<dbReference type="EMBL" id="JAEFBK010000013">
    <property type="protein sequence ID" value="KAG7533286.1"/>
    <property type="molecule type" value="Genomic_DNA"/>
</dbReference>
<evidence type="ECO:0000313" key="2">
    <source>
        <dbReference type="EMBL" id="KAG7533286.1"/>
    </source>
</evidence>